<dbReference type="Proteomes" id="UP000266482">
    <property type="component" value="Unassembled WGS sequence"/>
</dbReference>
<comment type="caution">
    <text evidence="2">The sequence shown here is derived from an EMBL/GenBank/DDBJ whole genome shotgun (WGS) entry which is preliminary data.</text>
</comment>
<accession>A0A3A1VGM6</accession>
<protein>
    <recommendedName>
        <fullName evidence="1">SLH domain-containing protein</fullName>
    </recommendedName>
</protein>
<feature type="domain" description="SLH" evidence="1">
    <location>
        <begin position="26"/>
        <end position="86"/>
    </location>
</feature>
<gene>
    <name evidence="2" type="ORF">D3P08_03275</name>
</gene>
<keyword evidence="3" id="KW-1185">Reference proteome</keyword>
<dbReference type="PROSITE" id="PS51272">
    <property type="entry name" value="SLH"/>
    <property type="match status" value="1"/>
</dbReference>
<proteinExistence type="predicted"/>
<organism evidence="2 3">
    <name type="scientific">Paenibacillus nanensis</name>
    <dbReference type="NCBI Taxonomy" id="393251"/>
    <lineage>
        <taxon>Bacteria</taxon>
        <taxon>Bacillati</taxon>
        <taxon>Bacillota</taxon>
        <taxon>Bacilli</taxon>
        <taxon>Bacillales</taxon>
        <taxon>Paenibacillaceae</taxon>
        <taxon>Paenibacillus</taxon>
    </lineage>
</organism>
<dbReference type="AlphaFoldDB" id="A0A3A1VGM6"/>
<dbReference type="Pfam" id="PF00395">
    <property type="entry name" value="SLH"/>
    <property type="match status" value="1"/>
</dbReference>
<evidence type="ECO:0000313" key="2">
    <source>
        <dbReference type="EMBL" id="RIX59727.1"/>
    </source>
</evidence>
<evidence type="ECO:0000259" key="1">
    <source>
        <dbReference type="PROSITE" id="PS51272"/>
    </source>
</evidence>
<dbReference type="OrthoDB" id="2667019at2"/>
<dbReference type="InterPro" id="IPR001119">
    <property type="entry name" value="SLH_dom"/>
</dbReference>
<sequence>MVILANAMKLTGLYESVSDEAGIAVLSPFFDEGDISVWAKEAFAAGIAAEIIAGRGGNTLAPKADISRAEAAKILHRLLQQSEWIT</sequence>
<reference evidence="2 3" key="1">
    <citation type="submission" date="2018-09" db="EMBL/GenBank/DDBJ databases">
        <title>Paenibacillus aracenensis nov. sp. isolated from a cave in southern Spain.</title>
        <authorList>
            <person name="Jurado V."/>
            <person name="Gutierrez-Patricio S."/>
            <person name="Gonzalez-Pimentel J.L."/>
            <person name="Miller A.Z."/>
            <person name="Laiz L."/>
            <person name="Saiz-Jimenez C."/>
        </authorList>
    </citation>
    <scope>NUCLEOTIDE SEQUENCE [LARGE SCALE GENOMIC DNA]</scope>
    <source>
        <strain evidence="2 3">DSM 22867</strain>
    </source>
</reference>
<name>A0A3A1VGM6_9BACL</name>
<evidence type="ECO:0000313" key="3">
    <source>
        <dbReference type="Proteomes" id="UP000266482"/>
    </source>
</evidence>
<dbReference type="EMBL" id="QXQA01000002">
    <property type="protein sequence ID" value="RIX59727.1"/>
    <property type="molecule type" value="Genomic_DNA"/>
</dbReference>